<reference evidence="5 6" key="1">
    <citation type="journal article" date="2015" name="Genome Announc.">
        <title>Complete Genome Sequence of Cupriavidus basilensis 4G11, Isolated from the Oak Ridge Field Research Center Site.</title>
        <authorList>
            <person name="Ray J."/>
            <person name="Waters R.J."/>
            <person name="Skerker J.M."/>
            <person name="Kuehl J.V."/>
            <person name="Price M.N."/>
            <person name="Huang J."/>
            <person name="Chakraborty R."/>
            <person name="Arkin A.P."/>
            <person name="Deutschbauer A."/>
        </authorList>
    </citation>
    <scope>NUCLEOTIDE SEQUENCE [LARGE SCALE GENOMIC DNA]</scope>
    <source>
        <strain evidence="5">4G11</strain>
    </source>
</reference>
<dbReference type="RefSeq" id="WP_173430668.1">
    <property type="nucleotide sequence ID" value="NZ_CP010536.1"/>
</dbReference>
<evidence type="ECO:0000256" key="1">
    <source>
        <dbReference type="SAM" id="MobiDB-lite"/>
    </source>
</evidence>
<feature type="region of interest" description="Disordered" evidence="1">
    <location>
        <begin position="33"/>
        <end position="68"/>
    </location>
</feature>
<keyword evidence="3" id="KW-0732">Signal</keyword>
<feature type="signal peptide" evidence="3">
    <location>
        <begin position="1"/>
        <end position="27"/>
    </location>
</feature>
<keyword evidence="2" id="KW-1133">Transmembrane helix</keyword>
<name>A0A0C4XZE5_9BURK</name>
<protein>
    <submittedName>
        <fullName evidence="5">Putative membrane protein</fullName>
    </submittedName>
</protein>
<dbReference type="Gene3D" id="3.10.450.240">
    <property type="match status" value="1"/>
</dbReference>
<feature type="compositionally biased region" description="Polar residues" evidence="1">
    <location>
        <begin position="36"/>
        <end position="46"/>
    </location>
</feature>
<dbReference type="AlphaFoldDB" id="A0A0C4XZE5"/>
<feature type="transmembrane region" description="Helical" evidence="2">
    <location>
        <begin position="112"/>
        <end position="134"/>
    </location>
</feature>
<dbReference type="KEGG" id="cbw:RR42_m0494"/>
<feature type="chain" id="PRO_5002173227" evidence="3">
    <location>
        <begin position="28"/>
        <end position="341"/>
    </location>
</feature>
<evidence type="ECO:0000313" key="6">
    <source>
        <dbReference type="Proteomes" id="UP000031843"/>
    </source>
</evidence>
<accession>A0A0C4XZE5</accession>
<gene>
    <name evidence="5" type="ORF">RR42_m0494</name>
</gene>
<dbReference type="EMBL" id="CP010536">
    <property type="protein sequence ID" value="AJG17907.1"/>
    <property type="molecule type" value="Genomic_DNA"/>
</dbReference>
<dbReference type="Pfam" id="PF04280">
    <property type="entry name" value="Tim44"/>
    <property type="match status" value="1"/>
</dbReference>
<dbReference type="InterPro" id="IPR007379">
    <property type="entry name" value="Tim44-like_dom"/>
</dbReference>
<dbReference type="STRING" id="68895.RR42_m0494"/>
<proteinExistence type="predicted"/>
<evidence type="ECO:0000256" key="2">
    <source>
        <dbReference type="SAM" id="Phobius"/>
    </source>
</evidence>
<dbReference type="PANTHER" id="PTHR41542:SF1">
    <property type="entry name" value="BLL5807 PROTEIN"/>
    <property type="match status" value="1"/>
</dbReference>
<keyword evidence="2" id="KW-0472">Membrane</keyword>
<keyword evidence="6" id="KW-1185">Reference proteome</keyword>
<sequence length="341" mass="34651">MSLFRAKFMAGVLIGTLALGMALDANAKRLGGSRSIGKQSSGVTQRQQAPAQQSPNQTPAQQAPAQQAAPAAAGAGAAAAAAPKRNWGGMLGGIAAGLGIGWLLSHFGLGGAAMGFLSNLILIALVAFAAIWLIRKFRGGAKAPQQPAYAGAAAGAGGGSGNGFGGSNEPVLRQQVPVGSPNPVMPAPGSVASMQSAAPVMAGAAVGAAAGAAQPWGVPADFDTQAFLRNAKVYYVRLQAAWDAGNLEDIREFTTPEMFAEIKMDLSERGTEVNKTDVVTLEGELLGIEDSPAQHLASVRFSGMIREKAGEPAQPFAEVWNLAKPVSGPGGWLLAGIQQTS</sequence>
<dbReference type="PANTHER" id="PTHR41542">
    <property type="entry name" value="BLL5807 PROTEIN"/>
    <property type="match status" value="1"/>
</dbReference>
<evidence type="ECO:0000259" key="4">
    <source>
        <dbReference type="SMART" id="SM00978"/>
    </source>
</evidence>
<dbReference type="SUPFAM" id="SSF54427">
    <property type="entry name" value="NTF2-like"/>
    <property type="match status" value="1"/>
</dbReference>
<organism evidence="5 6">
    <name type="scientific">Cupriavidus basilensis</name>
    <dbReference type="NCBI Taxonomy" id="68895"/>
    <lineage>
        <taxon>Bacteria</taxon>
        <taxon>Pseudomonadati</taxon>
        <taxon>Pseudomonadota</taxon>
        <taxon>Betaproteobacteria</taxon>
        <taxon>Burkholderiales</taxon>
        <taxon>Burkholderiaceae</taxon>
        <taxon>Cupriavidus</taxon>
    </lineage>
</organism>
<feature type="domain" description="Tim44-like" evidence="4">
    <location>
        <begin position="208"/>
        <end position="339"/>
    </location>
</feature>
<evidence type="ECO:0000256" key="3">
    <source>
        <dbReference type="SAM" id="SignalP"/>
    </source>
</evidence>
<evidence type="ECO:0000313" key="5">
    <source>
        <dbReference type="EMBL" id="AJG17907.1"/>
    </source>
</evidence>
<dbReference type="InterPro" id="IPR032710">
    <property type="entry name" value="NTF2-like_dom_sf"/>
</dbReference>
<feature type="compositionally biased region" description="Low complexity" evidence="1">
    <location>
        <begin position="47"/>
        <end position="68"/>
    </location>
</feature>
<dbReference type="SMART" id="SM00978">
    <property type="entry name" value="Tim44"/>
    <property type="match status" value="1"/>
</dbReference>
<dbReference type="Proteomes" id="UP000031843">
    <property type="component" value="Chromosome main"/>
</dbReference>
<keyword evidence="2" id="KW-0812">Transmembrane</keyword>